<sequence length="249" mass="28325">MHMKKKPEETAWWNLNHKFTPVARVRFRSVLEQVTPKRALRGSIYPIGSLMIGNERRDRGAERKGRRRRFGLRAEWPGKKGSTDCVRTVSVPACTSGTKSCANTSLPAGDIIALDPEQVTVRHFVSAILFARYLAGYFDLDALRSLRYLFACMPTYNEFKWIKLCGYKTPRSINRLMRGGALQVGGLARGRQCLSRVGMPVVYSEMQEAQEIKKRSSKHQARFDVKADSQAYLNIMLHELLNFPMVPSL</sequence>
<gene>
    <name evidence="1" type="ORF">ALC60_01557</name>
</gene>
<evidence type="ECO:0000313" key="1">
    <source>
        <dbReference type="EMBL" id="KYQ59385.1"/>
    </source>
</evidence>
<protein>
    <submittedName>
        <fullName evidence="1">Uncharacterized protein</fullName>
    </submittedName>
</protein>
<dbReference type="AlphaFoldDB" id="A0A151XGE1"/>
<proteinExistence type="predicted"/>
<dbReference type="Proteomes" id="UP000075809">
    <property type="component" value="Unassembled WGS sequence"/>
</dbReference>
<dbReference type="EMBL" id="KQ982173">
    <property type="protein sequence ID" value="KYQ59385.1"/>
    <property type="molecule type" value="Genomic_DNA"/>
</dbReference>
<name>A0A151XGE1_9HYME</name>
<accession>A0A151XGE1</accession>
<organism evidence="1 2">
    <name type="scientific">Mycetomoellerius zeteki</name>
    <dbReference type="NCBI Taxonomy" id="64791"/>
    <lineage>
        <taxon>Eukaryota</taxon>
        <taxon>Metazoa</taxon>
        <taxon>Ecdysozoa</taxon>
        <taxon>Arthropoda</taxon>
        <taxon>Hexapoda</taxon>
        <taxon>Insecta</taxon>
        <taxon>Pterygota</taxon>
        <taxon>Neoptera</taxon>
        <taxon>Endopterygota</taxon>
        <taxon>Hymenoptera</taxon>
        <taxon>Apocrita</taxon>
        <taxon>Aculeata</taxon>
        <taxon>Formicoidea</taxon>
        <taxon>Formicidae</taxon>
        <taxon>Myrmicinae</taxon>
        <taxon>Mycetomoellerius</taxon>
    </lineage>
</organism>
<reference evidence="1 2" key="1">
    <citation type="submission" date="2015-09" db="EMBL/GenBank/DDBJ databases">
        <title>Trachymyrmex zeteki WGS genome.</title>
        <authorList>
            <person name="Nygaard S."/>
            <person name="Hu H."/>
            <person name="Boomsma J."/>
            <person name="Zhang G."/>
        </authorList>
    </citation>
    <scope>NUCLEOTIDE SEQUENCE [LARGE SCALE GENOMIC DNA]</scope>
    <source>
        <strain evidence="1">Tzet28-1</strain>
        <tissue evidence="1">Whole body</tissue>
    </source>
</reference>
<keyword evidence="2" id="KW-1185">Reference proteome</keyword>
<evidence type="ECO:0000313" key="2">
    <source>
        <dbReference type="Proteomes" id="UP000075809"/>
    </source>
</evidence>